<evidence type="ECO:0000256" key="1">
    <source>
        <dbReference type="ARBA" id="ARBA00010515"/>
    </source>
</evidence>
<gene>
    <name evidence="4" type="ORF">SAMN05216218_108184</name>
</gene>
<keyword evidence="5" id="KW-1185">Reference proteome</keyword>
<dbReference type="PANTHER" id="PTHR48081">
    <property type="entry name" value="AB HYDROLASE SUPERFAMILY PROTEIN C4A8.06C"/>
    <property type="match status" value="1"/>
</dbReference>
<evidence type="ECO:0000259" key="3">
    <source>
        <dbReference type="Pfam" id="PF07859"/>
    </source>
</evidence>
<protein>
    <submittedName>
        <fullName evidence="4">Acetyl esterase</fullName>
    </submittedName>
</protein>
<reference evidence="5" key="1">
    <citation type="submission" date="2016-10" db="EMBL/GenBank/DDBJ databases">
        <authorList>
            <person name="Varghese N."/>
            <person name="Submissions S."/>
        </authorList>
    </citation>
    <scope>NUCLEOTIDE SEQUENCE [LARGE SCALE GENOMIC DNA]</scope>
    <source>
        <strain evidence="5">IBRC-M 10760</strain>
    </source>
</reference>
<comment type="similarity">
    <text evidence="1">Belongs to the 'GDXG' lipolytic enzyme family.</text>
</comment>
<dbReference type="OrthoDB" id="33195at2157"/>
<evidence type="ECO:0000313" key="4">
    <source>
        <dbReference type="EMBL" id="SDF69140.1"/>
    </source>
</evidence>
<dbReference type="InterPro" id="IPR029058">
    <property type="entry name" value="AB_hydrolase_fold"/>
</dbReference>
<dbReference type="InterPro" id="IPR050300">
    <property type="entry name" value="GDXG_lipolytic_enzyme"/>
</dbReference>
<dbReference type="Gene3D" id="3.40.50.1820">
    <property type="entry name" value="alpha/beta hydrolase"/>
    <property type="match status" value="1"/>
</dbReference>
<evidence type="ECO:0000256" key="2">
    <source>
        <dbReference type="ARBA" id="ARBA00022801"/>
    </source>
</evidence>
<dbReference type="PANTHER" id="PTHR48081:SF8">
    <property type="entry name" value="ALPHA_BETA HYDROLASE FOLD-3 DOMAIN-CONTAINING PROTEIN-RELATED"/>
    <property type="match status" value="1"/>
</dbReference>
<evidence type="ECO:0000313" key="5">
    <source>
        <dbReference type="Proteomes" id="UP000199076"/>
    </source>
</evidence>
<dbReference type="Pfam" id="PF07859">
    <property type="entry name" value="Abhydrolase_3"/>
    <property type="match status" value="1"/>
</dbReference>
<name>A0A1G7N733_9EURY</name>
<dbReference type="Proteomes" id="UP000199076">
    <property type="component" value="Unassembled WGS sequence"/>
</dbReference>
<dbReference type="InterPro" id="IPR013094">
    <property type="entry name" value="AB_hydrolase_3"/>
</dbReference>
<accession>A0A1G7N733</accession>
<sequence>MADQPHPQVQAVLQMIDDQPMPPTYAVSVEEARDQLEAMAAMRGDGEDVANVENFEIQGPGGALPVRLYQPDGDGPHPVLVYFHGGGFVIGSLETHDALCRSLTNAADCAVLSVDYRLAPEDPFPAAVEDAYAAVEWVAEHGDHIDVDTDRIAVGGDSAGANLSAATTLAVQDRDGPDLVHQVLIYPAVSSPVLDADFDSYEENAEGYFLETESMEWFVDQYVQDEIHLRNEYFAPLLAEDLSGVPSATLLTAEFDPLRDEGTVYADRLEADGVDVTRDHYEDMIHGFASMVGVVDAADEAIESIAADLDDAF</sequence>
<dbReference type="GO" id="GO:0016787">
    <property type="term" value="F:hydrolase activity"/>
    <property type="evidence" value="ECO:0007669"/>
    <property type="project" value="UniProtKB-KW"/>
</dbReference>
<proteinExistence type="inferred from homology"/>
<organism evidence="4 5">
    <name type="scientific">Halorientalis regularis</name>
    <dbReference type="NCBI Taxonomy" id="660518"/>
    <lineage>
        <taxon>Archaea</taxon>
        <taxon>Methanobacteriati</taxon>
        <taxon>Methanobacteriota</taxon>
        <taxon>Stenosarchaea group</taxon>
        <taxon>Halobacteria</taxon>
        <taxon>Halobacteriales</taxon>
        <taxon>Haloarculaceae</taxon>
        <taxon>Halorientalis</taxon>
    </lineage>
</organism>
<dbReference type="STRING" id="660518.SAMN05216218_108184"/>
<dbReference type="PROSITE" id="PS01173">
    <property type="entry name" value="LIPASE_GDXG_HIS"/>
    <property type="match status" value="1"/>
</dbReference>
<keyword evidence="2" id="KW-0378">Hydrolase</keyword>
<dbReference type="AlphaFoldDB" id="A0A1G7N733"/>
<dbReference type="FunFam" id="3.40.50.1820:FF:000089">
    <property type="entry name" value="Alpha/beta hydrolase"/>
    <property type="match status" value="1"/>
</dbReference>
<dbReference type="EMBL" id="FNBK01000008">
    <property type="protein sequence ID" value="SDF69140.1"/>
    <property type="molecule type" value="Genomic_DNA"/>
</dbReference>
<feature type="domain" description="Alpha/beta hydrolase fold-3" evidence="3">
    <location>
        <begin position="80"/>
        <end position="289"/>
    </location>
</feature>
<dbReference type="InterPro" id="IPR002168">
    <property type="entry name" value="Lipase_GDXG_HIS_AS"/>
</dbReference>
<dbReference type="SUPFAM" id="SSF53474">
    <property type="entry name" value="alpha/beta-Hydrolases"/>
    <property type="match status" value="1"/>
</dbReference>
<dbReference type="RefSeq" id="WP_092692468.1">
    <property type="nucleotide sequence ID" value="NZ_FNBK01000008.1"/>
</dbReference>